<dbReference type="AlphaFoldDB" id="A0A8H6RZS8"/>
<comment type="caution">
    <text evidence="1">The sequence shown here is derived from an EMBL/GenBank/DDBJ whole genome shotgun (WGS) entry which is preliminary data.</text>
</comment>
<dbReference type="GeneID" id="59352541"/>
<name>A0A8H6RZS8_9AGAR</name>
<gene>
    <name evidence="1" type="ORF">MIND_01359600</name>
</gene>
<dbReference type="Proteomes" id="UP000636479">
    <property type="component" value="Unassembled WGS sequence"/>
</dbReference>
<keyword evidence="2" id="KW-1185">Reference proteome</keyword>
<organism evidence="1 2">
    <name type="scientific">Mycena indigotica</name>
    <dbReference type="NCBI Taxonomy" id="2126181"/>
    <lineage>
        <taxon>Eukaryota</taxon>
        <taxon>Fungi</taxon>
        <taxon>Dikarya</taxon>
        <taxon>Basidiomycota</taxon>
        <taxon>Agaricomycotina</taxon>
        <taxon>Agaricomycetes</taxon>
        <taxon>Agaricomycetidae</taxon>
        <taxon>Agaricales</taxon>
        <taxon>Marasmiineae</taxon>
        <taxon>Mycenaceae</taxon>
        <taxon>Mycena</taxon>
    </lineage>
</organism>
<proteinExistence type="predicted"/>
<sequence length="296" mass="33121">MQDWTSEVPTPQPILSSVRSLTLGLRWEATQTWSDSDDWEPRQVQLEPPLRILLGNILSHLDLPNLSYLCLHAAKPERYRRKQFIPWPQNAFLRFIARSMTIRLSSLLLYGDITGNPTLSPTGGLIYPNKHVLFKDDLLRALCCAKDATILVPGLKDLAVASDLEDITDDVCLEFLASRVQQLQKRQPDAVFSLQITIMSLGGSGFQMGESSVALKAKENKFGALVESLIVGGKLRLSFLSISELEAVLEDPYLKANLPTARTRSDRTSIWGRSYDDVLDEDSEGGRRRLGLRIKA</sequence>
<reference evidence="1" key="1">
    <citation type="submission" date="2020-05" db="EMBL/GenBank/DDBJ databases">
        <title>Mycena genomes resolve the evolution of fungal bioluminescence.</title>
        <authorList>
            <person name="Tsai I.J."/>
        </authorList>
    </citation>
    <scope>NUCLEOTIDE SEQUENCE</scope>
    <source>
        <strain evidence="1">171206Taipei</strain>
    </source>
</reference>
<dbReference type="EMBL" id="JACAZF010000016">
    <property type="protein sequence ID" value="KAF7289852.1"/>
    <property type="molecule type" value="Genomic_DNA"/>
</dbReference>
<accession>A0A8H6RZS8</accession>
<dbReference type="RefSeq" id="XP_037213581.1">
    <property type="nucleotide sequence ID" value="XM_037370025.1"/>
</dbReference>
<protein>
    <submittedName>
        <fullName evidence="1">Uncharacterized protein</fullName>
    </submittedName>
</protein>
<evidence type="ECO:0000313" key="1">
    <source>
        <dbReference type="EMBL" id="KAF7289852.1"/>
    </source>
</evidence>
<evidence type="ECO:0000313" key="2">
    <source>
        <dbReference type="Proteomes" id="UP000636479"/>
    </source>
</evidence>